<organism evidence="1 2">
    <name type="scientific">Azospirillum argentinense</name>
    <dbReference type="NCBI Taxonomy" id="2970906"/>
    <lineage>
        <taxon>Bacteria</taxon>
        <taxon>Pseudomonadati</taxon>
        <taxon>Pseudomonadota</taxon>
        <taxon>Alphaproteobacteria</taxon>
        <taxon>Rhodospirillales</taxon>
        <taxon>Azospirillaceae</taxon>
        <taxon>Azospirillum</taxon>
    </lineage>
</organism>
<name>A0ABW8VAY1_9PROT</name>
<reference evidence="1 2" key="1">
    <citation type="submission" date="2024-11" db="EMBL/GenBank/DDBJ databases">
        <title>Draft genome sequences of two bacteria associated to sugarcane roots in Colombia.</title>
        <authorList>
            <person name="Pardo-Diaz S."/>
            <person name="Masmela-Mendoza J."/>
            <person name="Delgadillo-Duran P."/>
            <person name="Bautista E.J."/>
            <person name="Rojas-Tapias D.F."/>
        </authorList>
    </citation>
    <scope>NUCLEOTIDE SEQUENCE [LARGE SCALE GENOMIC DNA]</scope>
    <source>
        <strain evidence="1 2">Ap18</strain>
    </source>
</reference>
<protein>
    <submittedName>
        <fullName evidence="1">Uncharacterized protein</fullName>
    </submittedName>
</protein>
<accession>A0ABW8VAY1</accession>
<comment type="caution">
    <text evidence="1">The sequence shown here is derived from an EMBL/GenBank/DDBJ whole genome shotgun (WGS) entry which is preliminary data.</text>
</comment>
<dbReference type="EMBL" id="JBJLSN010000034">
    <property type="protein sequence ID" value="MFL7903609.1"/>
    <property type="molecule type" value="Genomic_DNA"/>
</dbReference>
<dbReference type="RefSeq" id="WP_407824968.1">
    <property type="nucleotide sequence ID" value="NZ_JBJLSN010000034.1"/>
</dbReference>
<evidence type="ECO:0000313" key="1">
    <source>
        <dbReference type="EMBL" id="MFL7903609.1"/>
    </source>
</evidence>
<evidence type="ECO:0000313" key="2">
    <source>
        <dbReference type="Proteomes" id="UP001628281"/>
    </source>
</evidence>
<gene>
    <name evidence="1" type="ORF">ACJ41P_20910</name>
</gene>
<proteinExistence type="predicted"/>
<dbReference type="Proteomes" id="UP001628281">
    <property type="component" value="Unassembled WGS sequence"/>
</dbReference>
<sequence>MPRDLSINLRDHDIRALLDGRKKQHRIALKQPPPAECGINYMLGEESWLPIEKRTPVRRAFEAWTGPLFQNRPAGHLCGSFDITPRFQPRDRLWVRESGRELRAASNPHPQEPRDEWISCGFRYSADGAVTYLGDAVGHDDERSCPSIHMPRWASRLTLVVELVRIERLQDITRDDVHAEGAITDEWLQWREDVRNIGMPEGSSIEDERDVFARLWTSLHGADAWAANPWVVALTFQVHRCNIDKLPALEVGDT</sequence>
<keyword evidence="2" id="KW-1185">Reference proteome</keyword>